<accession>A0A0D6DY21</accession>
<name>A0A0D6DY21_9LACT</name>
<reference evidence="2" key="1">
    <citation type="submission" date="2015-01" db="EMBL/GenBank/DDBJ databases">
        <authorList>
            <person name="Andreevskaya M."/>
        </authorList>
    </citation>
    <scope>NUCLEOTIDE SEQUENCE [LARGE SCALE GENOMIC DNA]</scope>
    <source>
        <strain evidence="2">MKFS47</strain>
    </source>
</reference>
<proteinExistence type="predicted"/>
<evidence type="ECO:0000313" key="2">
    <source>
        <dbReference type="Proteomes" id="UP000033166"/>
    </source>
</evidence>
<dbReference type="KEGG" id="lpk:LACPI_1440"/>
<protein>
    <submittedName>
        <fullName evidence="1">Uncharacterized protein</fullName>
    </submittedName>
</protein>
<dbReference type="HOGENOM" id="CLU_207080_2_0_9"/>
<sequence>MTFTYTSEDFKYRVSLDTVANRFQAYLTEDNSIYASGITLEEAVFNLKSII</sequence>
<evidence type="ECO:0000313" key="1">
    <source>
        <dbReference type="EMBL" id="CEN28640.1"/>
    </source>
</evidence>
<gene>
    <name evidence="1" type="ORF">LACPI_1440</name>
</gene>
<dbReference type="AlphaFoldDB" id="A0A0D6DY21"/>
<organism evidence="1 2">
    <name type="scientific">Pseudolactococcus piscium MKFS47</name>
    <dbReference type="NCBI Taxonomy" id="297352"/>
    <lineage>
        <taxon>Bacteria</taxon>
        <taxon>Bacillati</taxon>
        <taxon>Bacillota</taxon>
        <taxon>Bacilli</taxon>
        <taxon>Lactobacillales</taxon>
        <taxon>Streptococcaceae</taxon>
        <taxon>Pseudolactococcus</taxon>
    </lineage>
</organism>
<dbReference type="EMBL" id="LN774769">
    <property type="protein sequence ID" value="CEN28640.1"/>
    <property type="molecule type" value="Genomic_DNA"/>
</dbReference>
<dbReference type="Proteomes" id="UP000033166">
    <property type="component" value="Chromosome I"/>
</dbReference>